<sequence>MIREAIVTTRSSGGEPHLAPMGATVIEGGYLLQPFRPSRTLENLAATRIAVINFTDDVRIFAGCVVGRPLKVDVRKADRIDCPRLADTLSHDELIVERIEDDPQRPKFFCKIHHSDGHRRFEGMNRAKAAVLEGAVLVSRLALLSDEKIDQEMAYLTIAIEKTAGPEELEAWGWLVEAIAAHRRQRGNQNGAPSVLQGAS</sequence>
<evidence type="ECO:0000259" key="1">
    <source>
        <dbReference type="Pfam" id="PF04289"/>
    </source>
</evidence>
<comment type="caution">
    <text evidence="3">The sequence shown here is derived from an EMBL/GenBank/DDBJ whole genome shotgun (WGS) entry which is preliminary data.</text>
</comment>
<dbReference type="EMBL" id="JAHCQH010000021">
    <property type="protein sequence ID" value="MBS9478868.1"/>
    <property type="molecule type" value="Genomic_DNA"/>
</dbReference>
<reference evidence="3" key="1">
    <citation type="submission" date="2021-05" db="EMBL/GenBank/DDBJ databases">
        <authorList>
            <person name="Sun Q."/>
            <person name="Inoue M."/>
        </authorList>
    </citation>
    <scope>NUCLEOTIDE SEQUENCE</scope>
    <source>
        <strain evidence="3">VKM B-3255</strain>
    </source>
</reference>
<evidence type="ECO:0000313" key="3">
    <source>
        <dbReference type="EMBL" id="MBS9478868.1"/>
    </source>
</evidence>
<evidence type="ECO:0000259" key="2">
    <source>
        <dbReference type="Pfam" id="PF20766"/>
    </source>
</evidence>
<feature type="domain" description="DUF447" evidence="1">
    <location>
        <begin position="4"/>
        <end position="116"/>
    </location>
</feature>
<dbReference type="InterPro" id="IPR012349">
    <property type="entry name" value="Split_barrel_FMN-bd"/>
</dbReference>
<gene>
    <name evidence="3" type="ORF">KIP89_17300</name>
</gene>
<keyword evidence="4" id="KW-1185">Reference proteome</keyword>
<protein>
    <submittedName>
        <fullName evidence="3">DUF447 family protein</fullName>
    </submittedName>
</protein>
<dbReference type="Pfam" id="PF04289">
    <property type="entry name" value="DUF447_N"/>
    <property type="match status" value="1"/>
</dbReference>
<organism evidence="3 4">
    <name type="scientific">Ancylobacter radicis</name>
    <dbReference type="NCBI Taxonomy" id="2836179"/>
    <lineage>
        <taxon>Bacteria</taxon>
        <taxon>Pseudomonadati</taxon>
        <taxon>Pseudomonadota</taxon>
        <taxon>Alphaproteobacteria</taxon>
        <taxon>Hyphomicrobiales</taxon>
        <taxon>Xanthobacteraceae</taxon>
        <taxon>Ancylobacter</taxon>
    </lineage>
</organism>
<evidence type="ECO:0000313" key="4">
    <source>
        <dbReference type="Proteomes" id="UP001166585"/>
    </source>
</evidence>
<dbReference type="Gene3D" id="1.20.58.290">
    <property type="entry name" value="Hypothetical membrane protein ta0354_69_121"/>
    <property type="match status" value="1"/>
</dbReference>
<dbReference type="InterPro" id="IPR007386">
    <property type="entry name" value="DUF447_N"/>
</dbReference>
<name>A0ABS5RB22_9HYPH</name>
<proteinExistence type="predicted"/>
<dbReference type="InterPro" id="IPR049288">
    <property type="entry name" value="DUF447_C"/>
</dbReference>
<dbReference type="SUPFAM" id="SSF50475">
    <property type="entry name" value="FMN-binding split barrel"/>
    <property type="match status" value="1"/>
</dbReference>
<dbReference type="Proteomes" id="UP001166585">
    <property type="component" value="Unassembled WGS sequence"/>
</dbReference>
<dbReference type="Gene3D" id="2.30.110.10">
    <property type="entry name" value="Electron Transport, Fmn-binding Protein, Chain A"/>
    <property type="match status" value="1"/>
</dbReference>
<dbReference type="Pfam" id="PF20766">
    <property type="entry name" value="DUF447_C"/>
    <property type="match status" value="1"/>
</dbReference>
<dbReference type="RefSeq" id="WP_213756831.1">
    <property type="nucleotide sequence ID" value="NZ_JAHCQH010000021.1"/>
</dbReference>
<feature type="domain" description="DUF447" evidence="2">
    <location>
        <begin position="125"/>
        <end position="177"/>
    </location>
</feature>
<accession>A0ABS5RB22</accession>